<evidence type="ECO:0000256" key="7">
    <source>
        <dbReference type="ARBA" id="ARBA00023163"/>
    </source>
</evidence>
<comment type="subcellular location">
    <subcellularLocation>
        <location evidence="1">Nucleus</location>
    </subcellularLocation>
</comment>
<name>A0ABD0U6L9_DENTH</name>
<keyword evidence="4 9" id="KW-0863">Zinc-finger</keyword>
<evidence type="ECO:0000256" key="8">
    <source>
        <dbReference type="ARBA" id="ARBA00023242"/>
    </source>
</evidence>
<dbReference type="EMBL" id="JANQDX010000017">
    <property type="protein sequence ID" value="KAL0908168.1"/>
    <property type="molecule type" value="Genomic_DNA"/>
</dbReference>
<keyword evidence="8" id="KW-0539">Nucleus</keyword>
<keyword evidence="5" id="KW-0862">Zinc</keyword>
<protein>
    <recommendedName>
        <fullName evidence="11">B box-type domain-containing protein</fullName>
    </recommendedName>
</protein>
<evidence type="ECO:0000256" key="4">
    <source>
        <dbReference type="ARBA" id="ARBA00022771"/>
    </source>
</evidence>
<evidence type="ECO:0000313" key="13">
    <source>
        <dbReference type="Proteomes" id="UP001552299"/>
    </source>
</evidence>
<evidence type="ECO:0000256" key="10">
    <source>
        <dbReference type="SAM" id="MobiDB-lite"/>
    </source>
</evidence>
<comment type="caution">
    <text evidence="12">The sequence shown here is derived from an EMBL/GenBank/DDBJ whole genome shotgun (WGS) entry which is preliminary data.</text>
</comment>
<dbReference type="AlphaFoldDB" id="A0ABD0U6L9"/>
<proteinExistence type="predicted"/>
<dbReference type="GO" id="GO:0008270">
    <property type="term" value="F:zinc ion binding"/>
    <property type="evidence" value="ECO:0007669"/>
    <property type="project" value="UniProtKB-KW"/>
</dbReference>
<evidence type="ECO:0000256" key="6">
    <source>
        <dbReference type="ARBA" id="ARBA00023015"/>
    </source>
</evidence>
<dbReference type="PANTHER" id="PTHR31832:SF63">
    <property type="entry name" value="B-BOX ZINC FINGER PROTEIN 23"/>
    <property type="match status" value="1"/>
</dbReference>
<dbReference type="Pfam" id="PF00643">
    <property type="entry name" value="zf-B_box"/>
    <property type="match status" value="1"/>
</dbReference>
<feature type="region of interest" description="Disordered" evidence="10">
    <location>
        <begin position="232"/>
        <end position="253"/>
    </location>
</feature>
<feature type="region of interest" description="Disordered" evidence="10">
    <location>
        <begin position="267"/>
        <end position="336"/>
    </location>
</feature>
<feature type="compositionally biased region" description="Basic residues" evidence="10">
    <location>
        <begin position="171"/>
        <end position="183"/>
    </location>
</feature>
<keyword evidence="13" id="KW-1185">Reference proteome</keyword>
<keyword evidence="2" id="KW-0479">Metal-binding</keyword>
<keyword evidence="6" id="KW-0805">Transcription regulation</keyword>
<dbReference type="InterPro" id="IPR051979">
    <property type="entry name" value="B-box_zinc_finger"/>
</dbReference>
<dbReference type="Proteomes" id="UP001552299">
    <property type="component" value="Unassembled WGS sequence"/>
</dbReference>
<dbReference type="InterPro" id="IPR049808">
    <property type="entry name" value="CONSTANS-like_Bbox1"/>
</dbReference>
<evidence type="ECO:0000259" key="11">
    <source>
        <dbReference type="PROSITE" id="PS50119"/>
    </source>
</evidence>
<gene>
    <name evidence="12" type="ORF">M5K25_022642</name>
</gene>
<keyword evidence="3" id="KW-0677">Repeat</keyword>
<reference evidence="12 13" key="1">
    <citation type="journal article" date="2024" name="Plant Biotechnol. J.">
        <title>Dendrobium thyrsiflorum genome and its molecular insights into genes involved in important horticultural traits.</title>
        <authorList>
            <person name="Chen B."/>
            <person name="Wang J.Y."/>
            <person name="Zheng P.J."/>
            <person name="Li K.L."/>
            <person name="Liang Y.M."/>
            <person name="Chen X.F."/>
            <person name="Zhang C."/>
            <person name="Zhao X."/>
            <person name="He X."/>
            <person name="Zhang G.Q."/>
            <person name="Liu Z.J."/>
            <person name="Xu Q."/>
        </authorList>
    </citation>
    <scope>NUCLEOTIDE SEQUENCE [LARGE SCALE GENOMIC DNA]</scope>
    <source>
        <strain evidence="12">GZMU011</strain>
    </source>
</reference>
<feature type="compositionally biased region" description="Polar residues" evidence="10">
    <location>
        <begin position="240"/>
        <end position="253"/>
    </location>
</feature>
<dbReference type="CDD" id="cd19821">
    <property type="entry name" value="Bbox1_BBX-like"/>
    <property type="match status" value="1"/>
</dbReference>
<feature type="compositionally biased region" description="Basic residues" evidence="10">
    <location>
        <begin position="318"/>
        <end position="329"/>
    </location>
</feature>
<dbReference type="GO" id="GO:0005634">
    <property type="term" value="C:nucleus"/>
    <property type="evidence" value="ECO:0007669"/>
    <property type="project" value="UniProtKB-SubCell"/>
</dbReference>
<feature type="compositionally biased region" description="Pro residues" evidence="10">
    <location>
        <begin position="160"/>
        <end position="170"/>
    </location>
</feature>
<dbReference type="PANTHER" id="PTHR31832">
    <property type="entry name" value="B-BOX ZINC FINGER PROTEIN 22"/>
    <property type="match status" value="1"/>
</dbReference>
<feature type="region of interest" description="Disordered" evidence="10">
    <location>
        <begin position="158"/>
        <end position="206"/>
    </location>
</feature>
<dbReference type="PROSITE" id="PS50119">
    <property type="entry name" value="ZF_BBOX"/>
    <property type="match status" value="1"/>
</dbReference>
<dbReference type="InterPro" id="IPR000315">
    <property type="entry name" value="Znf_B-box"/>
</dbReference>
<evidence type="ECO:0000256" key="5">
    <source>
        <dbReference type="ARBA" id="ARBA00022833"/>
    </source>
</evidence>
<sequence>MKIQCDACEKAEAVVLCCADEAALCWDCDEKVHAANKLAGKHQRVPLLLPSAASATSKLPGCDICQIMDVPLALWTPSGISKLASFVGVPLSVDSLTAKRSRLNFARICVQISTSSPLPEEIPIDLDGEELVLKVIYDWKPVPCETCGSLVHPVNLCPSNPNPPPAIPPRPTRRGRSISRHPRSQSSANPRNPTLPPTSHGVPEGNYAASLASQDVAAGIVPPVLIPPNPKEPIIPNLNSPTEDSSSYEHVSFSASSAEPNIALCNKFTSLPSGEPPSLPNLGSSDDHQEIPPSSSSSLNLSIMQPTQNLNPPPRNLKPSKAKSAKKVKPSSSKSQ</sequence>
<evidence type="ECO:0000256" key="2">
    <source>
        <dbReference type="ARBA" id="ARBA00022723"/>
    </source>
</evidence>
<evidence type="ECO:0000256" key="1">
    <source>
        <dbReference type="ARBA" id="ARBA00004123"/>
    </source>
</evidence>
<dbReference type="SMART" id="SM00336">
    <property type="entry name" value="BBOX"/>
    <property type="match status" value="1"/>
</dbReference>
<evidence type="ECO:0000256" key="9">
    <source>
        <dbReference type="PROSITE-ProRule" id="PRU00024"/>
    </source>
</evidence>
<keyword evidence="7" id="KW-0804">Transcription</keyword>
<evidence type="ECO:0000256" key="3">
    <source>
        <dbReference type="ARBA" id="ARBA00022737"/>
    </source>
</evidence>
<organism evidence="12 13">
    <name type="scientific">Dendrobium thyrsiflorum</name>
    <name type="common">Pinecone-like raceme dendrobium</name>
    <name type="synonym">Orchid</name>
    <dbReference type="NCBI Taxonomy" id="117978"/>
    <lineage>
        <taxon>Eukaryota</taxon>
        <taxon>Viridiplantae</taxon>
        <taxon>Streptophyta</taxon>
        <taxon>Embryophyta</taxon>
        <taxon>Tracheophyta</taxon>
        <taxon>Spermatophyta</taxon>
        <taxon>Magnoliopsida</taxon>
        <taxon>Liliopsida</taxon>
        <taxon>Asparagales</taxon>
        <taxon>Orchidaceae</taxon>
        <taxon>Epidendroideae</taxon>
        <taxon>Malaxideae</taxon>
        <taxon>Dendrobiinae</taxon>
        <taxon>Dendrobium</taxon>
    </lineage>
</organism>
<accession>A0ABD0U6L9</accession>
<evidence type="ECO:0000313" key="12">
    <source>
        <dbReference type="EMBL" id="KAL0908168.1"/>
    </source>
</evidence>
<feature type="domain" description="B box-type" evidence="11">
    <location>
        <begin position="1"/>
        <end position="47"/>
    </location>
</feature>